<protein>
    <submittedName>
        <fullName evidence="1">Uncharacterized protein</fullName>
    </submittedName>
</protein>
<evidence type="ECO:0000313" key="2">
    <source>
        <dbReference type="Proteomes" id="UP000693672"/>
    </source>
</evidence>
<gene>
    <name evidence="1" type="ORF">PAESOLCIP111_01079</name>
</gene>
<reference evidence="1" key="1">
    <citation type="submission" date="2021-06" db="EMBL/GenBank/DDBJ databases">
        <authorList>
            <person name="Criscuolo A."/>
        </authorList>
    </citation>
    <scope>NUCLEOTIDE SEQUENCE</scope>
    <source>
        <strain evidence="1">CIP111600</strain>
    </source>
</reference>
<evidence type="ECO:0000313" key="1">
    <source>
        <dbReference type="EMBL" id="CAG7608596.1"/>
    </source>
</evidence>
<name>A0A916NHB1_9BACL</name>
<comment type="caution">
    <text evidence="1">The sequence shown here is derived from an EMBL/GenBank/DDBJ whole genome shotgun (WGS) entry which is preliminary data.</text>
</comment>
<sequence>MTVIIAPVMSNRKDLGCSLGSSLSRIGRMTMTMQVTANNPDIIEMACLAVHKVYTYWQERVQDRPSPLHQQTVQSEPK</sequence>
<dbReference type="EMBL" id="CAJVAS010000003">
    <property type="protein sequence ID" value="CAG7608596.1"/>
    <property type="molecule type" value="Genomic_DNA"/>
</dbReference>
<dbReference type="AlphaFoldDB" id="A0A916NHB1"/>
<organism evidence="1 2">
    <name type="scientific">Paenibacillus solanacearum</name>
    <dbReference type="NCBI Taxonomy" id="2048548"/>
    <lineage>
        <taxon>Bacteria</taxon>
        <taxon>Bacillati</taxon>
        <taxon>Bacillota</taxon>
        <taxon>Bacilli</taxon>
        <taxon>Bacillales</taxon>
        <taxon>Paenibacillaceae</taxon>
        <taxon>Paenibacillus</taxon>
    </lineage>
</organism>
<proteinExistence type="predicted"/>
<accession>A0A916NHB1</accession>
<dbReference type="Proteomes" id="UP000693672">
    <property type="component" value="Unassembled WGS sequence"/>
</dbReference>
<keyword evidence="2" id="KW-1185">Reference proteome</keyword>